<dbReference type="GO" id="GO:0005762">
    <property type="term" value="C:mitochondrial large ribosomal subunit"/>
    <property type="evidence" value="ECO:0007669"/>
    <property type="project" value="TreeGrafter"/>
</dbReference>
<dbReference type="GO" id="GO:0032543">
    <property type="term" value="P:mitochondrial translation"/>
    <property type="evidence" value="ECO:0007669"/>
    <property type="project" value="TreeGrafter"/>
</dbReference>
<evidence type="ECO:0000313" key="10">
    <source>
        <dbReference type="EMBL" id="JAS43222.1"/>
    </source>
</evidence>
<evidence type="ECO:0000256" key="9">
    <source>
        <dbReference type="SAM" id="MobiDB-lite"/>
    </source>
</evidence>
<evidence type="ECO:0000256" key="5">
    <source>
        <dbReference type="ARBA" id="ARBA00023274"/>
    </source>
</evidence>
<comment type="similarity">
    <text evidence="2">Belongs to the universal ribosomal protein uL23 family.</text>
</comment>
<dbReference type="Gene3D" id="3.30.70.330">
    <property type="match status" value="1"/>
</dbReference>
<gene>
    <name evidence="10" type="ORF">g.12352</name>
</gene>
<feature type="region of interest" description="Disordered" evidence="9">
    <location>
        <begin position="115"/>
        <end position="134"/>
    </location>
</feature>
<dbReference type="InterPro" id="IPR013025">
    <property type="entry name" value="Ribosomal_uL23-like"/>
</dbReference>
<name>A0A1B6EZ04_9HEMI</name>
<organism evidence="10">
    <name type="scientific">Cuerna arida</name>
    <dbReference type="NCBI Taxonomy" id="1464854"/>
    <lineage>
        <taxon>Eukaryota</taxon>
        <taxon>Metazoa</taxon>
        <taxon>Ecdysozoa</taxon>
        <taxon>Arthropoda</taxon>
        <taxon>Hexapoda</taxon>
        <taxon>Insecta</taxon>
        <taxon>Pterygota</taxon>
        <taxon>Neoptera</taxon>
        <taxon>Paraneoptera</taxon>
        <taxon>Hemiptera</taxon>
        <taxon>Auchenorrhyncha</taxon>
        <taxon>Membracoidea</taxon>
        <taxon>Cicadellidae</taxon>
        <taxon>Cicadellinae</taxon>
        <taxon>Proconiini</taxon>
        <taxon>Cuerna</taxon>
    </lineage>
</organism>
<reference evidence="10" key="1">
    <citation type="submission" date="2015-11" db="EMBL/GenBank/DDBJ databases">
        <title>De novo transcriptome assembly of four potential Pierce s Disease insect vectors from Arizona vineyards.</title>
        <authorList>
            <person name="Tassone E.E."/>
        </authorList>
    </citation>
    <scope>NUCLEOTIDE SEQUENCE</scope>
</reference>
<keyword evidence="4" id="KW-0496">Mitochondrion</keyword>
<evidence type="ECO:0000256" key="6">
    <source>
        <dbReference type="ARBA" id="ARBA00038782"/>
    </source>
</evidence>
<sequence>MSTRWYPIYQKGNPQLRVYLPNFFMKLVRPDYKQPPNIVKFIVSNEMTDHDIKNYMEKIYNVPIAHVRSTIVTGEFRRAGVDGYIVKDDDFKTAYITLPLGETFEFPNLFPEKIKEKKDKDEQETQEVTRQGFKKFLEKNKNRPGVPGWYSI</sequence>
<dbReference type="EMBL" id="GECZ01026547">
    <property type="protein sequence ID" value="JAS43222.1"/>
    <property type="molecule type" value="Transcribed_RNA"/>
</dbReference>
<comment type="subunit">
    <text evidence="6">Component of the mitochondrial ribosome large subunit (39S) which comprises a 16S rRNA and about 50 distinct proteins.</text>
</comment>
<keyword evidence="5" id="KW-0687">Ribonucleoprotein</keyword>
<dbReference type="PANTHER" id="PTHR12059">
    <property type="entry name" value="RIBOSOMAL PROTEIN L23-RELATED"/>
    <property type="match status" value="1"/>
</dbReference>
<evidence type="ECO:0000256" key="3">
    <source>
        <dbReference type="ARBA" id="ARBA00022980"/>
    </source>
</evidence>
<comment type="subcellular location">
    <subcellularLocation>
        <location evidence="1">Mitochondrion</location>
    </subcellularLocation>
</comment>
<dbReference type="GO" id="GO:0003735">
    <property type="term" value="F:structural constituent of ribosome"/>
    <property type="evidence" value="ECO:0007669"/>
    <property type="project" value="InterPro"/>
</dbReference>
<evidence type="ECO:0000256" key="4">
    <source>
        <dbReference type="ARBA" id="ARBA00023128"/>
    </source>
</evidence>
<evidence type="ECO:0000256" key="2">
    <source>
        <dbReference type="ARBA" id="ARBA00006700"/>
    </source>
</evidence>
<dbReference type="AlphaFoldDB" id="A0A1B6EZ04"/>
<dbReference type="PANTHER" id="PTHR12059:SF5">
    <property type="entry name" value="LARGE RIBOSOMAL SUBUNIT PROTEIN UL23M"/>
    <property type="match status" value="1"/>
</dbReference>
<proteinExistence type="inferred from homology"/>
<dbReference type="InterPro" id="IPR012678">
    <property type="entry name" value="Ribosomal_uL23/eL15/eS24_sf"/>
</dbReference>
<dbReference type="FunFam" id="3.30.70.330:FF:000284">
    <property type="entry name" value="39S ribosomal protein L23, mitochondrial"/>
    <property type="match status" value="1"/>
</dbReference>
<evidence type="ECO:0000256" key="7">
    <source>
        <dbReference type="ARBA" id="ARBA00039977"/>
    </source>
</evidence>
<evidence type="ECO:0000256" key="1">
    <source>
        <dbReference type="ARBA" id="ARBA00004173"/>
    </source>
</evidence>
<accession>A0A1B6EZ04</accession>
<evidence type="ECO:0000256" key="8">
    <source>
        <dbReference type="ARBA" id="ARBA00041375"/>
    </source>
</evidence>
<keyword evidence="3" id="KW-0689">Ribosomal protein</keyword>
<dbReference type="SUPFAM" id="SSF54189">
    <property type="entry name" value="Ribosomal proteins S24e, L23 and L15e"/>
    <property type="match status" value="1"/>
</dbReference>
<protein>
    <recommendedName>
        <fullName evidence="7">Large ribosomal subunit protein uL23m</fullName>
    </recommendedName>
    <alternativeName>
        <fullName evidence="8">39S ribosomal protein L23, mitochondrial</fullName>
    </alternativeName>
</protein>
<dbReference type="Pfam" id="PF00276">
    <property type="entry name" value="Ribosomal_L23"/>
    <property type="match status" value="1"/>
</dbReference>
<dbReference type="InterPro" id="IPR012677">
    <property type="entry name" value="Nucleotide-bd_a/b_plait_sf"/>
</dbReference>